<proteinExistence type="predicted"/>
<feature type="transmembrane region" description="Helical" evidence="1">
    <location>
        <begin position="461"/>
        <end position="488"/>
    </location>
</feature>
<dbReference type="STRING" id="34097.SAMN02745150_00116"/>
<dbReference type="SUPFAM" id="SSF82866">
    <property type="entry name" value="Multidrug efflux transporter AcrB transmembrane domain"/>
    <property type="match status" value="2"/>
</dbReference>
<dbReference type="Gene3D" id="3.30.70.1440">
    <property type="entry name" value="Multidrug efflux transporter AcrB pore domain"/>
    <property type="match status" value="1"/>
</dbReference>
<evidence type="ECO:0000256" key="1">
    <source>
        <dbReference type="SAM" id="Phobius"/>
    </source>
</evidence>
<evidence type="ECO:0000313" key="2">
    <source>
        <dbReference type="EMBL" id="SFB67863.1"/>
    </source>
</evidence>
<dbReference type="SUPFAM" id="SSF82714">
    <property type="entry name" value="Multidrug efflux transporter AcrB TolC docking domain, DN and DC subdomains"/>
    <property type="match status" value="2"/>
</dbReference>
<dbReference type="InterPro" id="IPR027463">
    <property type="entry name" value="AcrB_DN_DC_subdom"/>
</dbReference>
<dbReference type="Gene3D" id="3.30.70.1430">
    <property type="entry name" value="Multidrug efflux transporter AcrB pore domain"/>
    <property type="match status" value="2"/>
</dbReference>
<feature type="transmembrane region" description="Helical" evidence="1">
    <location>
        <begin position="542"/>
        <end position="562"/>
    </location>
</feature>
<dbReference type="PANTHER" id="PTHR32063:SF0">
    <property type="entry name" value="SWARMING MOTILITY PROTEIN SWRC"/>
    <property type="match status" value="1"/>
</dbReference>
<feature type="transmembrane region" description="Helical" evidence="1">
    <location>
        <begin position="332"/>
        <end position="352"/>
    </location>
</feature>
<organism evidence="2 3">
    <name type="scientific">Brevinema andersonii</name>
    <dbReference type="NCBI Taxonomy" id="34097"/>
    <lineage>
        <taxon>Bacteria</taxon>
        <taxon>Pseudomonadati</taxon>
        <taxon>Spirochaetota</taxon>
        <taxon>Spirochaetia</taxon>
        <taxon>Brevinematales</taxon>
        <taxon>Brevinemataceae</taxon>
        <taxon>Brevinema</taxon>
    </lineage>
</organism>
<feature type="transmembrane region" description="Helical" evidence="1">
    <location>
        <begin position="384"/>
        <end position="409"/>
    </location>
</feature>
<feature type="transmembrane region" description="Helical" evidence="1">
    <location>
        <begin position="429"/>
        <end position="449"/>
    </location>
</feature>
<dbReference type="InterPro" id="IPR001036">
    <property type="entry name" value="Acrflvin-R"/>
</dbReference>
<dbReference type="Proteomes" id="UP000240042">
    <property type="component" value="Unassembled WGS sequence"/>
</dbReference>
<dbReference type="PANTHER" id="PTHR32063">
    <property type="match status" value="1"/>
</dbReference>
<feature type="transmembrane region" description="Helical" evidence="1">
    <location>
        <begin position="900"/>
        <end position="924"/>
    </location>
</feature>
<dbReference type="Gene3D" id="3.30.2090.10">
    <property type="entry name" value="Multidrug efflux transporter AcrB TolC docking domain, DN and DC subdomains"/>
    <property type="match status" value="2"/>
</dbReference>
<protein>
    <submittedName>
        <fullName evidence="2">Hydrophobic/amphiphilic exporter-1, HAE1 family</fullName>
    </submittedName>
</protein>
<feature type="transmembrane region" description="Helical" evidence="1">
    <location>
        <begin position="1004"/>
        <end position="1026"/>
    </location>
</feature>
<keyword evidence="1" id="KW-0812">Transmembrane</keyword>
<dbReference type="RefSeq" id="WP_092317126.1">
    <property type="nucleotide sequence ID" value="NZ_FOKY01000001.1"/>
</dbReference>
<dbReference type="Gene3D" id="3.30.70.1320">
    <property type="entry name" value="Multidrug efflux transporter AcrB pore domain like"/>
    <property type="match status" value="1"/>
</dbReference>
<dbReference type="EMBL" id="FOKY01000001">
    <property type="protein sequence ID" value="SFB67863.1"/>
    <property type="molecule type" value="Genomic_DNA"/>
</dbReference>
<feature type="transmembrane region" description="Helical" evidence="1">
    <location>
        <begin position="875"/>
        <end position="893"/>
    </location>
</feature>
<dbReference type="GO" id="GO:0005886">
    <property type="term" value="C:plasma membrane"/>
    <property type="evidence" value="ECO:0007669"/>
    <property type="project" value="TreeGrafter"/>
</dbReference>
<dbReference type="OrthoDB" id="366306at2"/>
<dbReference type="PRINTS" id="PR00702">
    <property type="entry name" value="ACRIFLAVINRP"/>
</dbReference>
<sequence length="1046" mass="114021">MSIIDLSVRKPVAMTMLLMIVMMFGLYSCFQLPVDFLPDIENPILTVSTDYDGAGPEEIENSVTRPLEQYLSTVENIDNISSSSKEGNSMVQLEFKWGTDLDTAMFNVREKIDLARDSLPDDAKSPIIYKFSTDMIPVMGFYMGGISDLATAYDIANNQIKKGLEQVPGVGQVEVSGGILTEVHIELIQNRLQAYSLDAEKVRKIVAANDISASGGSVYQGSMKYGIRTDGELKTLLDIRNIVVEYRNGTPILLSDIAEVSYGGNDDNSIFYANGEPAVSFTVTKSSGANTVKVAEAIQKRLESLKSSLPPSVQLTEMFNTAQNIIDSQKSVSSAAFSGAIFAMLVLFFYLWNWRALAVIGLSIPTSIITTFVVMFLMGTSLNIISMSGLALGVGMMVDSSIVVLENIFRHRSEGEGRYNASINGAKEVTLAITASTFTTIAVFLPIFLTPGFIAQLFRDLAITVVISLLSSLVISITLVPMLCSLLIKDSDLEDASFEDTQENEVLTQYQREHMRWNDRILHDIDVFYKHVLEWCVTHKKIIVYGSTISVLIALTLSIVLVGKEYMPVNDDGRFEFTLTYPPGTRVNYNDSMTTEIVRRLPEVIGEENLESIGTQVKSSRGFFGSTDEFKSKVTVKLVPVADRSEGINDIVTRVRRLLEQYPVKNYIRVGGGMAGGSGGEPIELEVRGDDLEITQKLADQIITVMNSIEGIENPRLTDDEGLPEIVLKPNRIALAREGLSATDLFNTIRTAFGGRVATTILGNSGDDIDVLVKVRDEDRVSIDALLNLNIPTSSGKNVSFKNLVTSVIATGPAQIRRKDSTRYIQIKSSTSGIFEKDVTGAVDKIREEIGKNLFVPAGVQLVFAGDYEDTQESMLGLAGAFLIAIFIVYALMAAQFESYIAPFVIMASVPFGALGAILGLFVSGRSLNVISAAGIVVLVGIVINNGIVLVDYMNQLLAKRTPVDEAAIQAGVRRIRPVFMTTLTTILGLIPMALGVGEGGDTYAPLATSILGGLIVSTLFTLLIVPTAYAGIRKRFPYVIREDNV</sequence>
<accession>A0A1I1D5H5</accession>
<gene>
    <name evidence="2" type="ORF">SAMN02745150_00116</name>
</gene>
<dbReference type="Gene3D" id="1.20.1640.10">
    <property type="entry name" value="Multidrug efflux transporter AcrB transmembrane domain"/>
    <property type="match status" value="2"/>
</dbReference>
<keyword evidence="1" id="KW-1133">Transmembrane helix</keyword>
<evidence type="ECO:0000313" key="3">
    <source>
        <dbReference type="Proteomes" id="UP000240042"/>
    </source>
</evidence>
<feature type="transmembrane region" description="Helical" evidence="1">
    <location>
        <begin position="359"/>
        <end position="378"/>
    </location>
</feature>
<name>A0A1I1D5H5_BREAD</name>
<keyword evidence="3" id="KW-1185">Reference proteome</keyword>
<dbReference type="GO" id="GO:0042910">
    <property type="term" value="F:xenobiotic transmembrane transporter activity"/>
    <property type="evidence" value="ECO:0007669"/>
    <property type="project" value="TreeGrafter"/>
</dbReference>
<feature type="transmembrane region" description="Helical" evidence="1">
    <location>
        <begin position="930"/>
        <end position="951"/>
    </location>
</feature>
<keyword evidence="1" id="KW-0472">Membrane</keyword>
<dbReference type="Pfam" id="PF00873">
    <property type="entry name" value="ACR_tran"/>
    <property type="match status" value="1"/>
</dbReference>
<dbReference type="SUPFAM" id="SSF82693">
    <property type="entry name" value="Multidrug efflux transporter AcrB pore domain, PN1, PN2, PC1 and PC2 subdomains"/>
    <property type="match status" value="2"/>
</dbReference>
<reference evidence="3" key="1">
    <citation type="submission" date="2016-10" db="EMBL/GenBank/DDBJ databases">
        <authorList>
            <person name="Varghese N."/>
            <person name="Submissions S."/>
        </authorList>
    </citation>
    <scope>NUCLEOTIDE SEQUENCE [LARGE SCALE GENOMIC DNA]</scope>
    <source>
        <strain evidence="3">ATCC 43811</strain>
    </source>
</reference>
<feature type="transmembrane region" description="Helical" evidence="1">
    <location>
        <begin position="979"/>
        <end position="998"/>
    </location>
</feature>
<dbReference type="AlphaFoldDB" id="A0A1I1D5H5"/>
<feature type="transmembrane region" description="Helical" evidence="1">
    <location>
        <begin position="12"/>
        <end position="34"/>
    </location>
</feature>